<accession>A0A3P7IMI5</accession>
<gene>
    <name evidence="3" type="ORF">SVUK_LOCUS9218</name>
</gene>
<dbReference type="OrthoDB" id="5852712at2759"/>
<evidence type="ECO:0000256" key="2">
    <source>
        <dbReference type="SAM" id="MobiDB-lite"/>
    </source>
</evidence>
<sequence length="169" mass="19267">MEQVLGDLEASEQHVRTLTDSAQQARLQCDEAIRKMESYRERFELAVQEIESLARANEEVRHLEAALEQNRSEKAKLYEELTNSQTYIDRIVIEKDALLSQLTALNGQLDDRTNRLRQAGEAKMDTTLRIVELESQIATLLHERDQSTEHNPELPSTSGLSRAAPTEHV</sequence>
<name>A0A3P7IMI5_STRVU</name>
<keyword evidence="4" id="KW-1185">Reference proteome</keyword>
<dbReference type="AlphaFoldDB" id="A0A3P7IMI5"/>
<dbReference type="EMBL" id="UYYB01034803">
    <property type="protein sequence ID" value="VDM74220.1"/>
    <property type="molecule type" value="Genomic_DNA"/>
</dbReference>
<protein>
    <submittedName>
        <fullName evidence="3">Uncharacterized protein</fullName>
    </submittedName>
</protein>
<feature type="non-terminal residue" evidence="3">
    <location>
        <position position="169"/>
    </location>
</feature>
<reference evidence="3 4" key="1">
    <citation type="submission" date="2018-11" db="EMBL/GenBank/DDBJ databases">
        <authorList>
            <consortium name="Pathogen Informatics"/>
        </authorList>
    </citation>
    <scope>NUCLEOTIDE SEQUENCE [LARGE SCALE GENOMIC DNA]</scope>
</reference>
<feature type="compositionally biased region" description="Basic and acidic residues" evidence="2">
    <location>
        <begin position="142"/>
        <end position="152"/>
    </location>
</feature>
<feature type="region of interest" description="Disordered" evidence="2">
    <location>
        <begin position="142"/>
        <end position="169"/>
    </location>
</feature>
<dbReference type="Proteomes" id="UP000270094">
    <property type="component" value="Unassembled WGS sequence"/>
</dbReference>
<feature type="coiled-coil region" evidence="1">
    <location>
        <begin position="15"/>
        <end position="80"/>
    </location>
</feature>
<keyword evidence="1" id="KW-0175">Coiled coil</keyword>
<evidence type="ECO:0000313" key="3">
    <source>
        <dbReference type="EMBL" id="VDM74220.1"/>
    </source>
</evidence>
<proteinExistence type="predicted"/>
<organism evidence="3 4">
    <name type="scientific">Strongylus vulgaris</name>
    <name type="common">Blood worm</name>
    <dbReference type="NCBI Taxonomy" id="40348"/>
    <lineage>
        <taxon>Eukaryota</taxon>
        <taxon>Metazoa</taxon>
        <taxon>Ecdysozoa</taxon>
        <taxon>Nematoda</taxon>
        <taxon>Chromadorea</taxon>
        <taxon>Rhabditida</taxon>
        <taxon>Rhabditina</taxon>
        <taxon>Rhabditomorpha</taxon>
        <taxon>Strongyloidea</taxon>
        <taxon>Strongylidae</taxon>
        <taxon>Strongylus</taxon>
    </lineage>
</organism>
<evidence type="ECO:0000256" key="1">
    <source>
        <dbReference type="SAM" id="Coils"/>
    </source>
</evidence>
<evidence type="ECO:0000313" key="4">
    <source>
        <dbReference type="Proteomes" id="UP000270094"/>
    </source>
</evidence>